<protein>
    <submittedName>
        <fullName evidence="2">Uncharacterized protein</fullName>
    </submittedName>
</protein>
<evidence type="ECO:0000313" key="3">
    <source>
        <dbReference type="Proteomes" id="UP000886998"/>
    </source>
</evidence>
<reference evidence="2" key="1">
    <citation type="submission" date="2020-08" db="EMBL/GenBank/DDBJ databases">
        <title>Multicomponent nature underlies the extraordinary mechanical properties of spider dragline silk.</title>
        <authorList>
            <person name="Kono N."/>
            <person name="Nakamura H."/>
            <person name="Mori M."/>
            <person name="Yoshida Y."/>
            <person name="Ohtoshi R."/>
            <person name="Malay A.D."/>
            <person name="Moran D.A.P."/>
            <person name="Tomita M."/>
            <person name="Numata K."/>
            <person name="Arakawa K."/>
        </authorList>
    </citation>
    <scope>NUCLEOTIDE SEQUENCE</scope>
</reference>
<name>A0A8X6M8F5_9ARAC</name>
<feature type="compositionally biased region" description="Polar residues" evidence="1">
    <location>
        <begin position="34"/>
        <end position="43"/>
    </location>
</feature>
<sequence>MSDTKISEDLYSGCCGHDILQYNKLSNRSDDSAQEPTIDTSKGTRAKEDDHSQLKCHDLECQKFLRTLVLILCGQDSVQEPAVDTDLGVVLASTSCVSLLQMNLSLKAMNAIWASKHTSMKELS</sequence>
<gene>
    <name evidence="2" type="ORF">TNIN_347371</name>
</gene>
<evidence type="ECO:0000313" key="2">
    <source>
        <dbReference type="EMBL" id="GFS34296.1"/>
    </source>
</evidence>
<comment type="caution">
    <text evidence="2">The sequence shown here is derived from an EMBL/GenBank/DDBJ whole genome shotgun (WGS) entry which is preliminary data.</text>
</comment>
<feature type="region of interest" description="Disordered" evidence="1">
    <location>
        <begin position="26"/>
        <end position="50"/>
    </location>
</feature>
<evidence type="ECO:0000256" key="1">
    <source>
        <dbReference type="SAM" id="MobiDB-lite"/>
    </source>
</evidence>
<dbReference type="AlphaFoldDB" id="A0A8X6M8F5"/>
<dbReference type="Proteomes" id="UP000886998">
    <property type="component" value="Unassembled WGS sequence"/>
</dbReference>
<organism evidence="2 3">
    <name type="scientific">Trichonephila inaurata madagascariensis</name>
    <dbReference type="NCBI Taxonomy" id="2747483"/>
    <lineage>
        <taxon>Eukaryota</taxon>
        <taxon>Metazoa</taxon>
        <taxon>Ecdysozoa</taxon>
        <taxon>Arthropoda</taxon>
        <taxon>Chelicerata</taxon>
        <taxon>Arachnida</taxon>
        <taxon>Araneae</taxon>
        <taxon>Araneomorphae</taxon>
        <taxon>Entelegynae</taxon>
        <taxon>Araneoidea</taxon>
        <taxon>Nephilidae</taxon>
        <taxon>Trichonephila</taxon>
        <taxon>Trichonephila inaurata</taxon>
    </lineage>
</organism>
<keyword evidence="3" id="KW-1185">Reference proteome</keyword>
<dbReference type="EMBL" id="BMAV01024581">
    <property type="protein sequence ID" value="GFS34296.1"/>
    <property type="molecule type" value="Genomic_DNA"/>
</dbReference>
<accession>A0A8X6M8F5</accession>
<proteinExistence type="predicted"/>